<protein>
    <submittedName>
        <fullName evidence="1">Sodium leak channel non-selective protein</fullName>
    </submittedName>
</protein>
<dbReference type="Proteomes" id="UP000770661">
    <property type="component" value="Unassembled WGS sequence"/>
</dbReference>
<dbReference type="PANTHER" id="PTHR46141">
    <property type="entry name" value="SODIUM LEAK CHANNEL NON-SELECTIVE PROTEIN"/>
    <property type="match status" value="1"/>
</dbReference>
<gene>
    <name evidence="1" type="primary">NALCN_0</name>
    <name evidence="1" type="ORF">GWK47_035404</name>
</gene>
<sequence length="189" mass="21215">MSGGVLGPQTSEDDQTDLCGRSSILPRHIPVLQKPSGKDIIIQGSSPGPRLDELLYHFHRRLCMTIGACVIWWLQHQRHHAGLQTEPPGDHILGDYSPEETLNQSAQSEWANKRWIRRLLRICSPVSLASVWADTPKSKELYPSLKHITFCSDLSVTFFFTVKTVAKMQARGILKGEGSYLKALAKNRN</sequence>
<keyword evidence="2" id="KW-1185">Reference proteome</keyword>
<evidence type="ECO:0000313" key="2">
    <source>
        <dbReference type="Proteomes" id="UP000770661"/>
    </source>
</evidence>
<dbReference type="PANTHER" id="PTHR46141:SF1">
    <property type="entry name" value="SODIUM LEAK CHANNEL NALCN"/>
    <property type="match status" value="1"/>
</dbReference>
<dbReference type="AlphaFoldDB" id="A0A8J4YU08"/>
<dbReference type="GO" id="GO:0005261">
    <property type="term" value="F:monoatomic cation channel activity"/>
    <property type="evidence" value="ECO:0007669"/>
    <property type="project" value="InterPro"/>
</dbReference>
<dbReference type="OrthoDB" id="10069766at2759"/>
<dbReference type="InterPro" id="IPR028823">
    <property type="entry name" value="NALCN"/>
</dbReference>
<dbReference type="GO" id="GO:0032230">
    <property type="term" value="P:positive regulation of synaptic transmission, GABAergic"/>
    <property type="evidence" value="ECO:0007669"/>
    <property type="project" value="TreeGrafter"/>
</dbReference>
<accession>A0A8J4YU08</accession>
<name>A0A8J4YU08_CHIOP</name>
<dbReference type="GO" id="GO:0032224">
    <property type="term" value="P:positive regulation of synaptic transmission, cholinergic"/>
    <property type="evidence" value="ECO:0007669"/>
    <property type="project" value="TreeGrafter"/>
</dbReference>
<reference evidence="1" key="1">
    <citation type="submission" date="2020-07" db="EMBL/GenBank/DDBJ databases">
        <title>The High-quality genome of the commercially important snow crab, Chionoecetes opilio.</title>
        <authorList>
            <person name="Jeong J.-H."/>
            <person name="Ryu S."/>
        </authorList>
    </citation>
    <scope>NUCLEOTIDE SEQUENCE</scope>
    <source>
        <strain evidence="1">MADBK_172401_WGS</strain>
        <tissue evidence="1">Digestive gland</tissue>
    </source>
</reference>
<evidence type="ECO:0000313" key="1">
    <source>
        <dbReference type="EMBL" id="KAG0727070.1"/>
    </source>
</evidence>
<comment type="caution">
    <text evidence="1">The sequence shown here is derived from an EMBL/GenBank/DDBJ whole genome shotgun (WGS) entry which is preliminary data.</text>
</comment>
<dbReference type="GO" id="GO:0005886">
    <property type="term" value="C:plasma membrane"/>
    <property type="evidence" value="ECO:0007669"/>
    <property type="project" value="TreeGrafter"/>
</dbReference>
<proteinExistence type="predicted"/>
<dbReference type="EMBL" id="JACEEZ010003734">
    <property type="protein sequence ID" value="KAG0727070.1"/>
    <property type="molecule type" value="Genomic_DNA"/>
</dbReference>
<organism evidence="1 2">
    <name type="scientific">Chionoecetes opilio</name>
    <name type="common">Atlantic snow crab</name>
    <name type="synonym">Cancer opilio</name>
    <dbReference type="NCBI Taxonomy" id="41210"/>
    <lineage>
        <taxon>Eukaryota</taxon>
        <taxon>Metazoa</taxon>
        <taxon>Ecdysozoa</taxon>
        <taxon>Arthropoda</taxon>
        <taxon>Crustacea</taxon>
        <taxon>Multicrustacea</taxon>
        <taxon>Malacostraca</taxon>
        <taxon>Eumalacostraca</taxon>
        <taxon>Eucarida</taxon>
        <taxon>Decapoda</taxon>
        <taxon>Pleocyemata</taxon>
        <taxon>Brachyura</taxon>
        <taxon>Eubrachyura</taxon>
        <taxon>Majoidea</taxon>
        <taxon>Majidae</taxon>
        <taxon>Chionoecetes</taxon>
    </lineage>
</organism>